<accession>A0A0A0YPS2</accession>
<sequence>MELIKEIVFKDPPTKWTLHYKKEKFDKEGKRITHQDFYLTANLFYADRTSYHLTSKIIQECKEYLKREIKFIPELEKCKIEIEYRHTKEIDLDNKAYFWIKLFLDILKTPSKKQVQNANLKGKKIITLNAIFDDTTKYIDSINMSFQKGEHCMIIRVFGRVKNEQQEMDLFFK</sequence>
<organism evidence="1 2">
    <name type="scientific">Flavobacterium phage FCL-2</name>
    <dbReference type="NCBI Taxonomy" id="908819"/>
    <lineage>
        <taxon>Viruses</taxon>
        <taxon>Duplodnaviria</taxon>
        <taxon>Heunggongvirae</taxon>
        <taxon>Uroviricota</taxon>
        <taxon>Caudoviricetes</taxon>
        <taxon>Ficleduovirus</taxon>
        <taxon>Ficleduovirus FCL2</taxon>
    </lineage>
</organism>
<reference evidence="1 2" key="1">
    <citation type="journal article" date="2015" name="Front. Microbiol.">
        <title>The use of phage FCL-2 as an alternative to chemotherapy against columnaris disease in aquaculture.</title>
        <authorList>
            <person name="Laanto E."/>
            <person name="Bamford J.K."/>
            <person name="Ravantti J.J."/>
            <person name="Sundberg L.R."/>
        </authorList>
    </citation>
    <scope>NUCLEOTIDE SEQUENCE [LARGE SCALE GENOMIC DNA]</scope>
</reference>
<dbReference type="GeneID" id="24405127"/>
<protein>
    <submittedName>
        <fullName evidence="1">Uncharacterized protein</fullName>
    </submittedName>
</protein>
<evidence type="ECO:0000313" key="1">
    <source>
        <dbReference type="EMBL" id="AIX11912.1"/>
    </source>
</evidence>
<evidence type="ECO:0000313" key="2">
    <source>
        <dbReference type="Proteomes" id="UP000030329"/>
    </source>
</evidence>
<dbReference type="Proteomes" id="UP000030329">
    <property type="component" value="Segment"/>
</dbReference>
<dbReference type="OrthoDB" id="27358at10239"/>
<keyword evidence="2" id="KW-1185">Reference proteome</keyword>
<dbReference type="KEGG" id="vg:24405127"/>
<name>A0A0A0YPS2_9CAUD</name>
<proteinExistence type="predicted"/>
<dbReference type="RefSeq" id="YP_009140558.1">
    <property type="nucleotide sequence ID" value="NC_027125.1"/>
</dbReference>
<dbReference type="EMBL" id="KM873719">
    <property type="protein sequence ID" value="AIX11912.1"/>
    <property type="molecule type" value="Genomic_DNA"/>
</dbReference>